<dbReference type="InterPro" id="IPR006143">
    <property type="entry name" value="RND_pump_MFP"/>
</dbReference>
<dbReference type="InterPro" id="IPR058624">
    <property type="entry name" value="MdtA-like_HH"/>
</dbReference>
<evidence type="ECO:0000259" key="5">
    <source>
        <dbReference type="Pfam" id="PF25944"/>
    </source>
</evidence>
<dbReference type="PROSITE" id="PS51257">
    <property type="entry name" value="PROKAR_LIPOPROTEIN"/>
    <property type="match status" value="1"/>
</dbReference>
<comment type="similarity">
    <text evidence="2">Belongs to the membrane fusion protein (MFP) (TC 8.A.1) family.</text>
</comment>
<dbReference type="PANTHER" id="PTHR30158">
    <property type="entry name" value="ACRA/E-RELATED COMPONENT OF DRUG EFFLUX TRANSPORTER"/>
    <property type="match status" value="1"/>
</dbReference>
<evidence type="ECO:0000256" key="1">
    <source>
        <dbReference type="ARBA" id="ARBA00004519"/>
    </source>
</evidence>
<dbReference type="NCBIfam" id="TIGR01730">
    <property type="entry name" value="RND_mfp"/>
    <property type="match status" value="1"/>
</dbReference>
<dbReference type="GO" id="GO:0046677">
    <property type="term" value="P:response to antibiotic"/>
    <property type="evidence" value="ECO:0007669"/>
    <property type="project" value="TreeGrafter"/>
</dbReference>
<dbReference type="Proteomes" id="UP000502005">
    <property type="component" value="Plasmid pNE1B"/>
</dbReference>
<organism evidence="6 7">
    <name type="scientific">Pantoea cypripedii</name>
    <name type="common">Pectobacterium cypripedii</name>
    <name type="synonym">Erwinia cypripedii</name>
    <dbReference type="NCBI Taxonomy" id="55209"/>
    <lineage>
        <taxon>Bacteria</taxon>
        <taxon>Pseudomonadati</taxon>
        <taxon>Pseudomonadota</taxon>
        <taxon>Gammaproteobacteria</taxon>
        <taxon>Enterobacterales</taxon>
        <taxon>Erwiniaceae</taxon>
        <taxon>Pantoea</taxon>
    </lineage>
</organism>
<reference evidence="6 7" key="1">
    <citation type="submission" date="2017-11" db="EMBL/GenBank/DDBJ databases">
        <title>Genome sequence of Pantoea cypripedii NE1.</title>
        <authorList>
            <person name="Nascimento F.X."/>
        </authorList>
    </citation>
    <scope>NUCLEOTIDE SEQUENCE [LARGE SCALE GENOMIC DNA]</scope>
    <source>
        <strain evidence="6 7">NE1</strain>
        <plasmid evidence="7">pne1b</plasmid>
    </source>
</reference>
<proteinExistence type="inferred from homology"/>
<dbReference type="Gene3D" id="1.10.287.470">
    <property type="entry name" value="Helix hairpin bin"/>
    <property type="match status" value="1"/>
</dbReference>
<dbReference type="InterPro" id="IPR058626">
    <property type="entry name" value="MdtA-like_b-barrel"/>
</dbReference>
<gene>
    <name evidence="6" type="ORF">CUN67_27600</name>
</gene>
<dbReference type="GO" id="GO:0030313">
    <property type="term" value="C:cell envelope"/>
    <property type="evidence" value="ECO:0007669"/>
    <property type="project" value="UniProtKB-SubCell"/>
</dbReference>
<protein>
    <submittedName>
        <fullName evidence="6">Uncharacterized protein</fullName>
    </submittedName>
</protein>
<dbReference type="InterPro" id="IPR058625">
    <property type="entry name" value="MdtA-like_BSH"/>
</dbReference>
<keyword evidence="6" id="KW-0614">Plasmid</keyword>
<dbReference type="GO" id="GO:0005886">
    <property type="term" value="C:plasma membrane"/>
    <property type="evidence" value="ECO:0007669"/>
    <property type="project" value="TreeGrafter"/>
</dbReference>
<feature type="domain" description="Multidrug resistance protein MdtA-like alpha-helical hairpin" evidence="3">
    <location>
        <begin position="101"/>
        <end position="162"/>
    </location>
</feature>
<dbReference type="GO" id="GO:0022857">
    <property type="term" value="F:transmembrane transporter activity"/>
    <property type="evidence" value="ECO:0007669"/>
    <property type="project" value="InterPro"/>
</dbReference>
<evidence type="ECO:0000259" key="4">
    <source>
        <dbReference type="Pfam" id="PF25917"/>
    </source>
</evidence>
<feature type="domain" description="Multidrug resistance protein MdtA-like beta-barrel" evidence="5">
    <location>
        <begin position="199"/>
        <end position="283"/>
    </location>
</feature>
<evidence type="ECO:0000256" key="2">
    <source>
        <dbReference type="ARBA" id="ARBA00009477"/>
    </source>
</evidence>
<comment type="subcellular location">
    <subcellularLocation>
        <location evidence="1">Cell inner membrane</location>
        <topology evidence="1">Lipid-anchor</topology>
    </subcellularLocation>
</comment>
<dbReference type="Gene3D" id="2.40.50.100">
    <property type="match status" value="1"/>
</dbReference>
<evidence type="ECO:0000313" key="6">
    <source>
        <dbReference type="EMBL" id="QGY32711.1"/>
    </source>
</evidence>
<dbReference type="Pfam" id="PF25917">
    <property type="entry name" value="BSH_RND"/>
    <property type="match status" value="1"/>
</dbReference>
<dbReference type="AlphaFoldDB" id="A0A6B9G4V2"/>
<dbReference type="Gene3D" id="2.40.30.170">
    <property type="match status" value="1"/>
</dbReference>
<accession>A0A6B9G4V2</accession>
<geneLocation type="plasmid" evidence="7">
    <name>pne1b</name>
</geneLocation>
<dbReference type="Pfam" id="PF25944">
    <property type="entry name" value="Beta-barrel_RND"/>
    <property type="match status" value="1"/>
</dbReference>
<dbReference type="Pfam" id="PF25876">
    <property type="entry name" value="HH_MFP_RND"/>
    <property type="match status" value="1"/>
</dbReference>
<evidence type="ECO:0000313" key="7">
    <source>
        <dbReference type="Proteomes" id="UP000502005"/>
    </source>
</evidence>
<feature type="domain" description="Multidrug resistance protein MdtA-like barrel-sandwich hybrid" evidence="4">
    <location>
        <begin position="66"/>
        <end position="193"/>
    </location>
</feature>
<sequence length="362" mass="38520">MNALSMKTLRVTCRYGLLLLAGYILVGCKPQENAHPQPVPAVSVSVPQKLTFDSSTTVTGTLSASEQVQITARVAATLQSVNFRDGDIVQAGQVLFTLDPAALQAQFNSDQATLVNAQRETDRDQALYPSHVISLSALQDAQTTRDQAQAQRDIAQINLGYTRIVAPFTGRIGRRTVDVGNLVGSGGNTVLATLNKIDPLYVTFSLNQSDATRFGILAAHGDVPEHQPVDITIPGLDQPLHTSIDFVDNQLDSASGNITLRATLHQPPINLLPGMFVQVTLHAAAPVSQLQLPATALQGGNIFPVSADGTVSRLRVKTAPGSGESVILSGAIDVTQRVLTFARPDLVGRKVNVSNEAQSQHD</sequence>
<evidence type="ECO:0000259" key="3">
    <source>
        <dbReference type="Pfam" id="PF25876"/>
    </source>
</evidence>
<name>A0A6B9G4V2_PANCY</name>
<dbReference type="EMBL" id="CP024770">
    <property type="protein sequence ID" value="QGY32711.1"/>
    <property type="molecule type" value="Genomic_DNA"/>
</dbReference>
<dbReference type="SUPFAM" id="SSF111369">
    <property type="entry name" value="HlyD-like secretion proteins"/>
    <property type="match status" value="1"/>
</dbReference>